<evidence type="ECO:0000256" key="4">
    <source>
        <dbReference type="ARBA" id="ARBA00040194"/>
    </source>
</evidence>
<evidence type="ECO:0000313" key="7">
    <source>
        <dbReference type="Proteomes" id="UP000238169"/>
    </source>
</evidence>
<dbReference type="GO" id="GO:0004519">
    <property type="term" value="F:endonuclease activity"/>
    <property type="evidence" value="ECO:0007669"/>
    <property type="project" value="InterPro"/>
</dbReference>
<dbReference type="GO" id="GO:0005829">
    <property type="term" value="C:cytosol"/>
    <property type="evidence" value="ECO:0007669"/>
    <property type="project" value="TreeGrafter"/>
</dbReference>
<dbReference type="InterPro" id="IPR003615">
    <property type="entry name" value="HNH_nuc"/>
</dbReference>
<dbReference type="InterPro" id="IPR002711">
    <property type="entry name" value="HNH"/>
</dbReference>
<dbReference type="RefSeq" id="WP_106856085.1">
    <property type="nucleotide sequence ID" value="NZ_OGTP01000013.1"/>
</dbReference>
<accession>A0A2U3I8I9</accession>
<keyword evidence="1" id="KW-0540">Nuclease</keyword>
<evidence type="ECO:0000256" key="1">
    <source>
        <dbReference type="ARBA" id="ARBA00022722"/>
    </source>
</evidence>
<comment type="similarity">
    <text evidence="3">Belongs to the HNH nuclease family.</text>
</comment>
<evidence type="ECO:0000256" key="2">
    <source>
        <dbReference type="ARBA" id="ARBA00022801"/>
    </source>
</evidence>
<dbReference type="EMBL" id="OGTP01000013">
    <property type="protein sequence ID" value="SPB16514.1"/>
    <property type="molecule type" value="Genomic_DNA"/>
</dbReference>
<dbReference type="OrthoDB" id="5292295at2"/>
<sequence>MPARPKRPCKHRGCGALVSGNDNYCEKHQADEVKWKPDAVRGNRHARGYGNAWVKRRERILLRDCGLCQPCRRAGRVTIATEVDHVLPKAQGGSDDDSNLQSICKVCHKDKTAREPKAR</sequence>
<feature type="domain" description="HNH nuclease" evidence="5">
    <location>
        <begin position="55"/>
        <end position="109"/>
    </location>
</feature>
<dbReference type="GO" id="GO:0008270">
    <property type="term" value="F:zinc ion binding"/>
    <property type="evidence" value="ECO:0007669"/>
    <property type="project" value="InterPro"/>
</dbReference>
<keyword evidence="7" id="KW-1185">Reference proteome</keyword>
<keyword evidence="2" id="KW-0378">Hydrolase</keyword>
<dbReference type="GO" id="GO:0016787">
    <property type="term" value="F:hydrolase activity"/>
    <property type="evidence" value="ECO:0007669"/>
    <property type="project" value="UniProtKB-KW"/>
</dbReference>
<dbReference type="AlphaFoldDB" id="A0A2U3I8I9"/>
<dbReference type="CDD" id="cd00085">
    <property type="entry name" value="HNHc"/>
    <property type="match status" value="1"/>
</dbReference>
<proteinExistence type="inferred from homology"/>
<dbReference type="Proteomes" id="UP000238169">
    <property type="component" value="Unassembled WGS sequence"/>
</dbReference>
<organism evidence="6 7">
    <name type="scientific">Caballeronia novacaledonica</name>
    <dbReference type="NCBI Taxonomy" id="1544861"/>
    <lineage>
        <taxon>Bacteria</taxon>
        <taxon>Pseudomonadati</taxon>
        <taxon>Pseudomonadota</taxon>
        <taxon>Betaproteobacteria</taxon>
        <taxon>Burkholderiales</taxon>
        <taxon>Burkholderiaceae</taxon>
        <taxon>Caballeronia</taxon>
    </lineage>
</organism>
<evidence type="ECO:0000259" key="5">
    <source>
        <dbReference type="SMART" id="SM00507"/>
    </source>
</evidence>
<evidence type="ECO:0000313" key="6">
    <source>
        <dbReference type="EMBL" id="SPB16514.1"/>
    </source>
</evidence>
<dbReference type="PANTHER" id="PTHR41286:SF1">
    <property type="entry name" value="HNH NUCLEASE YAJD-RELATED"/>
    <property type="match status" value="1"/>
</dbReference>
<protein>
    <recommendedName>
        <fullName evidence="4">Putative HNH nuclease YajD</fullName>
    </recommendedName>
</protein>
<evidence type="ECO:0000256" key="3">
    <source>
        <dbReference type="ARBA" id="ARBA00038412"/>
    </source>
</evidence>
<dbReference type="SMART" id="SM00507">
    <property type="entry name" value="HNHc"/>
    <property type="match status" value="1"/>
</dbReference>
<dbReference type="Gene3D" id="1.10.30.50">
    <property type="match status" value="1"/>
</dbReference>
<dbReference type="Pfam" id="PF01844">
    <property type="entry name" value="HNH"/>
    <property type="match status" value="1"/>
</dbReference>
<gene>
    <name evidence="6" type="ORF">NOV72_03713</name>
</gene>
<reference evidence="7" key="1">
    <citation type="submission" date="2018-01" db="EMBL/GenBank/DDBJ databases">
        <authorList>
            <person name="Peeters C."/>
        </authorList>
    </citation>
    <scope>NUCLEOTIDE SEQUENCE [LARGE SCALE GENOMIC DNA]</scope>
</reference>
<dbReference type="PANTHER" id="PTHR41286">
    <property type="entry name" value="HNH NUCLEASE YAJD-RELATED"/>
    <property type="match status" value="1"/>
</dbReference>
<dbReference type="GO" id="GO:0003676">
    <property type="term" value="F:nucleic acid binding"/>
    <property type="evidence" value="ECO:0007669"/>
    <property type="project" value="InterPro"/>
</dbReference>
<name>A0A2U3I8I9_9BURK</name>